<dbReference type="KEGG" id="bcop:JD108_13725"/>
<dbReference type="AlphaFoldDB" id="A0A7T5EI46"/>
<gene>
    <name evidence="2" type="ORF">JD108_13725</name>
    <name evidence="3" type="ORF">KDJ56_13670</name>
</gene>
<protein>
    <submittedName>
        <fullName evidence="2">Uncharacterized protein</fullName>
    </submittedName>
</protein>
<organism evidence="2 4">
    <name type="scientific">Brevibacillus composti</name>
    <dbReference type="NCBI Taxonomy" id="2796470"/>
    <lineage>
        <taxon>Bacteria</taxon>
        <taxon>Bacillati</taxon>
        <taxon>Bacillota</taxon>
        <taxon>Bacilli</taxon>
        <taxon>Bacillales</taxon>
        <taxon>Paenibacillaceae</taxon>
        <taxon>Brevibacillus</taxon>
    </lineage>
</organism>
<keyword evidence="1" id="KW-0175">Coiled coil</keyword>
<dbReference type="EMBL" id="CP073708">
    <property type="protein sequence ID" value="QUO40071.1"/>
    <property type="molecule type" value="Genomic_DNA"/>
</dbReference>
<name>A0A7T5EI46_9BACL</name>
<evidence type="ECO:0000313" key="5">
    <source>
        <dbReference type="Proteomes" id="UP000677234"/>
    </source>
</evidence>
<accession>A0A7T5EI46</accession>
<evidence type="ECO:0000313" key="3">
    <source>
        <dbReference type="EMBL" id="QUO40071.1"/>
    </source>
</evidence>
<dbReference type="Proteomes" id="UP000595847">
    <property type="component" value="Chromosome"/>
</dbReference>
<feature type="coiled-coil region" evidence="1">
    <location>
        <begin position="13"/>
        <end position="40"/>
    </location>
</feature>
<reference evidence="3" key="2">
    <citation type="submission" date="2021-04" db="EMBL/GenBank/DDBJ databases">
        <title>Brevibacillus composti FJAT-54423, complete genome.</title>
        <authorList>
            <person name="Tang R."/>
        </authorList>
    </citation>
    <scope>NUCLEOTIDE SEQUENCE</scope>
    <source>
        <strain evidence="3">FJAT-54424</strain>
    </source>
</reference>
<keyword evidence="5" id="KW-1185">Reference proteome</keyword>
<proteinExistence type="predicted"/>
<dbReference type="EMBL" id="CP066308">
    <property type="protein sequence ID" value="QQE72993.1"/>
    <property type="molecule type" value="Genomic_DNA"/>
</dbReference>
<dbReference type="RefSeq" id="WP_198826625.1">
    <property type="nucleotide sequence ID" value="NZ_CP066308.1"/>
</dbReference>
<dbReference type="Proteomes" id="UP000677234">
    <property type="component" value="Chromosome"/>
</dbReference>
<evidence type="ECO:0000313" key="2">
    <source>
        <dbReference type="EMBL" id="QQE72993.1"/>
    </source>
</evidence>
<evidence type="ECO:0000313" key="4">
    <source>
        <dbReference type="Proteomes" id="UP000595847"/>
    </source>
</evidence>
<evidence type="ECO:0000256" key="1">
    <source>
        <dbReference type="SAM" id="Coils"/>
    </source>
</evidence>
<reference evidence="2 4" key="1">
    <citation type="submission" date="2020-12" db="EMBL/GenBank/DDBJ databases">
        <title>strain FJAT-54423T represents a novel species of the genus Brevibacillus.</title>
        <authorList>
            <person name="Tang R."/>
        </authorList>
    </citation>
    <scope>NUCLEOTIDE SEQUENCE [LARGE SCALE GENOMIC DNA]</scope>
    <source>
        <strain evidence="2 4">FJAT-54423</strain>
    </source>
</reference>
<sequence length="103" mass="11886">MSSDKETKPTTGLDVYERTRKSLLELIEELGEAMDEADADAYKRKGYEMIGHYFRTPVHTGELMLTLTTVLEDILHKLEMTQQGEQVTMVRGPYSVMKRKEDE</sequence>